<keyword evidence="4" id="KW-0548">Nucleotidyltransferase</keyword>
<feature type="domain" description="RdRp catalytic" evidence="11">
    <location>
        <begin position="1601"/>
        <end position="1724"/>
    </location>
</feature>
<evidence type="ECO:0000259" key="13">
    <source>
        <dbReference type="PROSITE" id="PS51874"/>
    </source>
</evidence>
<evidence type="ECO:0000256" key="10">
    <source>
        <dbReference type="SAM" id="MobiDB-lite"/>
    </source>
</evidence>
<accession>A0A514DCP6</accession>
<dbReference type="InterPro" id="IPR044067">
    <property type="entry name" value="PCV_3C_PRO"/>
</dbReference>
<dbReference type="InterPro" id="IPR043128">
    <property type="entry name" value="Rev_trsase/Diguanyl_cyclase"/>
</dbReference>
<dbReference type="EMBL" id="MN036193">
    <property type="protein sequence ID" value="QDH91380.1"/>
    <property type="molecule type" value="Genomic_RNA"/>
</dbReference>
<feature type="domain" description="Peptidase C3" evidence="13">
    <location>
        <begin position="1096"/>
        <end position="1318"/>
    </location>
</feature>
<dbReference type="GO" id="GO:0004197">
    <property type="term" value="F:cysteine-type endopeptidase activity"/>
    <property type="evidence" value="ECO:0007669"/>
    <property type="project" value="InterPro"/>
</dbReference>
<keyword evidence="7" id="KW-0788">Thiol protease</keyword>
<feature type="compositionally biased region" description="Low complexity" evidence="10">
    <location>
        <begin position="808"/>
        <end position="820"/>
    </location>
</feature>
<dbReference type="SUPFAM" id="SSF50494">
    <property type="entry name" value="Trypsin-like serine proteases"/>
    <property type="match status" value="1"/>
</dbReference>
<keyword evidence="2" id="KW-0645">Protease</keyword>
<keyword evidence="3" id="KW-0808">Transferase</keyword>
<dbReference type="GO" id="GO:0005524">
    <property type="term" value="F:ATP binding"/>
    <property type="evidence" value="ECO:0007669"/>
    <property type="project" value="UniProtKB-KW"/>
</dbReference>
<dbReference type="GO" id="GO:0006351">
    <property type="term" value="P:DNA-templated transcription"/>
    <property type="evidence" value="ECO:0007669"/>
    <property type="project" value="InterPro"/>
</dbReference>
<dbReference type="PROSITE" id="PS50507">
    <property type="entry name" value="RDRP_SSRNA_POS"/>
    <property type="match status" value="1"/>
</dbReference>
<sequence>MYYSNPPPNKNTTQPTPSAEVSSDRPVTAWQAPSTFARPGPSSVNPEIWTRSRVFSSSSEESNFSTQETVAPDEIAPQINVEDVLLDISRIPVPTTPDERRFFLNTLDKFADYDWDAVCASCLLYRNSNLCLHGSMVPFSRFSSTALSRVISGKSLRELACRFIYNNSISLGKNSRTTLRVFAFMKRSLRKDVQKKVNMYYNSLKRHPHDNFRAVPQSGFTMFNVGIDDNSKEYFDDVLSQFRKVSKDLGSMAPGPDVANRLLSSVEKIGDAANGFANSSVLNNLSEFMAYFNTKTSDTSKVKRVSMDKKAIFSFCSLLACTILYIRDPKRVNLVGVLVSFVATLAFTDFYAMGSFYSSITGLIEYIASISQRVDDAIPEAGFEDGVNFFNLAFASVYSSYSGKDIPMEFMKTLNVVGRAKGTLTEILRSVIKAIEEMTNYVLLHYTDSHPVRFLKANVQEIDDFLQKSNVIFAMYNRNEFPYTLERKYFLDSVILEGKKLFAGFPRDRNIDNAIKLLFDEIQKLIKIQKEFTTETSSMKGAKQEAVIVMFRGGPGTGKSLTLEKFSQDFVREILDPSEIATFEANYATYIYARMGVQGFWDGATPLMKAVLYDDFMQSRDYLGTDNPEVIELIRGGSSFPFALHMASLEEKGKVHMNAELIACTTNLSSMNFETISKPEALFRRISFDYIVHPHPDFVLESTKDLSLWEQKFDISKLPRSNYVDTDGSPRDVSNMHPHAQLFTPCDKDGVPLSDARTLTYDEVLQKALDLRKLKRAWYLRSLREFRNPTTRKQFFASTDKSTPTLPEGGSSSSDEAGSSTPNPEKDGGIEFRVPSLPSIPRSDSEPILEILSSEEDCFLEGIPPREDPFEFDRRPIWDWQMMYRPEVVIYAEKFLFRFWEGTREFDILVNRTMDLAMVTFEIETLNGVAFSPYLMCAVLEVHGALAVEYLRFGNVAVIRSEVFSHKQPYCVPRFPIPINPDVKSWRKIAKDSIMKLLKVIDTTFCDFIEWFEKCDYSWLILFSVMAGFAFVFLYPHLRSLIDSIFGKEESEPESLGHSDKLAKSRAPKKWVRNADQVKHDLKIVPEAGGGLDSSGYELGLSIFNRAFYLLQVETKLGSGNFDTLGSIFFVSGRIALMPYHFVLRILSYVEDNPELLDCDVKLCRNLEEDGFRYVVKVRDIIQGHQTGVLCAKDLVLVEFPRSVQVHADRTEFIAQRSDYQRVTNNIPFVMHVKGKPVRSRPGFATAIDKMVITPSYADSYTVRDMYAYPVFTGPGDCGSPFCILNTKTRNRKIFGIHIAASSKLQQGYAAALCQEDVLEDLKMFAPQIKSDDPELILPQCSDLPFPSQFGGIGYVEKYASMANYSKIVRSRLYNTIVEPISAPARLKPFTNKVGDLIDPLLIAQDNYCTRAVSFDNEVVEDARDSLRIYLYDKSKKDVHKVPWNWDEVLYGLDYDEDARGMPTTTSPGYPQNVPGVINWKEQIFRHERGSPENIEACSIVFPMLDAVEKRYRDGERPLWLFCDNLKDERRPIEKVREGKTRMFSGTPFFYYCIFKKYFGAFQLWLIKNRISNGMVIGLNPYSVEWEFLAQSLTRYDFTGSAVGAGDYSKFDGSEQPKIHYAILDIINDWYDDGADNALIRSILWLEVVNSRHLCEGVVVEWPSALPSGHPFTMPINCLYNHMNFRMSWKLLRLPMYHFNAHVYLAVCGDDNIFTVSHEYRDLFNEMTLVSVMSELGMTYTTELKGTATIPFRKLEEVEFLKRSFRFEPILGRRVGPLRLSVILEMVNWSKKGADFVDITCHNVDVALDELSLHPRDVYSLWRARIVNSFLIQYPGSITQRSMYDKYPDRQAFVVDSDVFFSG</sequence>
<dbReference type="InterPro" id="IPR014759">
    <property type="entry name" value="Helicase_SF3_ssRNA_vir"/>
</dbReference>
<proteinExistence type="predicted"/>
<evidence type="ECO:0000256" key="1">
    <source>
        <dbReference type="ARBA" id="ARBA00022484"/>
    </source>
</evidence>
<name>A0A514DCP6_9VIRU</name>
<dbReference type="PROSITE" id="PS51218">
    <property type="entry name" value="SF3_HELICASE_2"/>
    <property type="match status" value="1"/>
</dbReference>
<dbReference type="InterPro" id="IPR043502">
    <property type="entry name" value="DNA/RNA_pol_sf"/>
</dbReference>
<dbReference type="PROSITE" id="PS51874">
    <property type="entry name" value="PCV_3C_PRO"/>
    <property type="match status" value="1"/>
</dbReference>
<dbReference type="GO" id="GO:0003724">
    <property type="term" value="F:RNA helicase activity"/>
    <property type="evidence" value="ECO:0007669"/>
    <property type="project" value="InterPro"/>
</dbReference>
<keyword evidence="8" id="KW-0067">ATP-binding</keyword>
<keyword evidence="5" id="KW-0547">Nucleotide-binding</keyword>
<reference evidence="14" key="1">
    <citation type="submission" date="2019-05" db="EMBL/GenBank/DDBJ databases">
        <title>Metatranscriptomic reconstruction reveals RNA viruses with the potential to shape carbon cycling in soil.</title>
        <authorList>
            <person name="Starr E.P."/>
            <person name="Nuccio E."/>
            <person name="Pett-Ridge J."/>
            <person name="Banfield J.F."/>
            <person name="Firestone M.K."/>
        </authorList>
    </citation>
    <scope>NUCLEOTIDE SEQUENCE</scope>
    <source>
        <strain evidence="14">H2_Bulk_34_6</strain>
    </source>
</reference>
<evidence type="ECO:0000256" key="8">
    <source>
        <dbReference type="ARBA" id="ARBA00022840"/>
    </source>
</evidence>
<gene>
    <name evidence="14" type="ORF">H2Bulk346_000002</name>
</gene>
<dbReference type="GO" id="GO:0003723">
    <property type="term" value="F:RNA binding"/>
    <property type="evidence" value="ECO:0007669"/>
    <property type="project" value="InterPro"/>
</dbReference>
<evidence type="ECO:0000256" key="4">
    <source>
        <dbReference type="ARBA" id="ARBA00022695"/>
    </source>
</evidence>
<organism evidence="14">
    <name type="scientific">Picornavirales sp</name>
    <dbReference type="NCBI Taxonomy" id="1955153"/>
    <lineage>
        <taxon>Viruses</taxon>
        <taxon>Riboviria</taxon>
        <taxon>Orthornavirae</taxon>
        <taxon>Pisuviricota</taxon>
        <taxon>Pisoniviricetes</taxon>
        <taxon>Picornavirales</taxon>
    </lineage>
</organism>
<dbReference type="InterPro" id="IPR024387">
    <property type="entry name" value="Pept_C3G_Picornavir"/>
</dbReference>
<keyword evidence="6" id="KW-0378">Hydrolase</keyword>
<evidence type="ECO:0000259" key="11">
    <source>
        <dbReference type="PROSITE" id="PS50507"/>
    </source>
</evidence>
<dbReference type="InterPro" id="IPR007094">
    <property type="entry name" value="RNA-dir_pol_PSvirus"/>
</dbReference>
<keyword evidence="1 14" id="KW-0696">RNA-directed RNA polymerase</keyword>
<evidence type="ECO:0000313" key="14">
    <source>
        <dbReference type="EMBL" id="QDH91380.1"/>
    </source>
</evidence>
<evidence type="ECO:0000256" key="6">
    <source>
        <dbReference type="ARBA" id="ARBA00022801"/>
    </source>
</evidence>
<protein>
    <submittedName>
        <fullName evidence="14">RNA-dependent RNA polymerase</fullName>
    </submittedName>
</protein>
<evidence type="ECO:0000256" key="7">
    <source>
        <dbReference type="ARBA" id="ARBA00022807"/>
    </source>
</evidence>
<dbReference type="Gene3D" id="2.40.10.10">
    <property type="entry name" value="Trypsin-like serine proteases"/>
    <property type="match status" value="1"/>
</dbReference>
<keyword evidence="9" id="KW-0693">Viral RNA replication</keyword>
<feature type="domain" description="SF3 helicase" evidence="12">
    <location>
        <begin position="526"/>
        <end position="705"/>
    </location>
</feature>
<evidence type="ECO:0000256" key="3">
    <source>
        <dbReference type="ARBA" id="ARBA00022679"/>
    </source>
</evidence>
<dbReference type="InterPro" id="IPR043504">
    <property type="entry name" value="Peptidase_S1_PA_chymotrypsin"/>
</dbReference>
<evidence type="ECO:0000256" key="5">
    <source>
        <dbReference type="ARBA" id="ARBA00022741"/>
    </source>
</evidence>
<dbReference type="GO" id="GO:0003968">
    <property type="term" value="F:RNA-directed RNA polymerase activity"/>
    <property type="evidence" value="ECO:0007669"/>
    <property type="project" value="UniProtKB-KW"/>
</dbReference>
<feature type="compositionally biased region" description="Polar residues" evidence="10">
    <location>
        <begin position="794"/>
        <end position="805"/>
    </location>
</feature>
<feature type="region of interest" description="Disordered" evidence="10">
    <location>
        <begin position="794"/>
        <end position="844"/>
    </location>
</feature>
<dbReference type="Pfam" id="PF00910">
    <property type="entry name" value="RNA_helicase"/>
    <property type="match status" value="1"/>
</dbReference>
<dbReference type="Gene3D" id="3.30.70.270">
    <property type="match status" value="1"/>
</dbReference>
<feature type="region of interest" description="Disordered" evidence="10">
    <location>
        <begin position="1"/>
        <end position="47"/>
    </location>
</feature>
<dbReference type="GO" id="GO:0006508">
    <property type="term" value="P:proteolysis"/>
    <property type="evidence" value="ECO:0007669"/>
    <property type="project" value="UniProtKB-KW"/>
</dbReference>
<dbReference type="InterPro" id="IPR009003">
    <property type="entry name" value="Peptidase_S1_PA"/>
</dbReference>
<dbReference type="InterPro" id="IPR000605">
    <property type="entry name" value="Helicase_SF3_ssDNA/RNA_vir"/>
</dbReference>
<dbReference type="SUPFAM" id="SSF56672">
    <property type="entry name" value="DNA/RNA polymerases"/>
    <property type="match status" value="1"/>
</dbReference>
<dbReference type="GO" id="GO:0039694">
    <property type="term" value="P:viral RNA genome replication"/>
    <property type="evidence" value="ECO:0007669"/>
    <property type="project" value="InterPro"/>
</dbReference>
<dbReference type="InterPro" id="IPR001205">
    <property type="entry name" value="RNA-dir_pol_C"/>
</dbReference>
<evidence type="ECO:0000256" key="2">
    <source>
        <dbReference type="ARBA" id="ARBA00022670"/>
    </source>
</evidence>
<evidence type="ECO:0000256" key="9">
    <source>
        <dbReference type="ARBA" id="ARBA00022953"/>
    </source>
</evidence>
<dbReference type="Pfam" id="PF00680">
    <property type="entry name" value="RdRP_1"/>
    <property type="match status" value="1"/>
</dbReference>
<dbReference type="Pfam" id="PF12381">
    <property type="entry name" value="Peptidase_C3G"/>
    <property type="match status" value="1"/>
</dbReference>
<evidence type="ECO:0000259" key="12">
    <source>
        <dbReference type="PROSITE" id="PS51218"/>
    </source>
</evidence>
<dbReference type="CDD" id="cd23194">
    <property type="entry name" value="Dicistroviridae_RdRp"/>
    <property type="match status" value="1"/>
</dbReference>